<evidence type="ECO:0000313" key="1">
    <source>
        <dbReference type="EMBL" id="KAJ8490610.1"/>
    </source>
</evidence>
<proteinExistence type="predicted"/>
<sequence>MCAARSGRHLSGNAKRESIGKLDAANRAEWAAPNRDPVVPYEVKDWIAGLIVAAACLVSDFTAVRIYCPASVCYDMSQFGTIIEVVGLH</sequence>
<gene>
    <name evidence="1" type="ORF">OPV22_012331</name>
</gene>
<dbReference type="Proteomes" id="UP001222027">
    <property type="component" value="Unassembled WGS sequence"/>
</dbReference>
<protein>
    <submittedName>
        <fullName evidence="1">Uncharacterized protein</fullName>
    </submittedName>
</protein>
<reference evidence="1 2" key="1">
    <citation type="submission" date="2022-12" db="EMBL/GenBank/DDBJ databases">
        <title>Chromosome-scale assembly of the Ensete ventricosum genome.</title>
        <authorList>
            <person name="Dussert Y."/>
            <person name="Stocks J."/>
            <person name="Wendawek A."/>
            <person name="Woldeyes F."/>
            <person name="Nichols R.A."/>
            <person name="Borrell J.S."/>
        </authorList>
    </citation>
    <scope>NUCLEOTIDE SEQUENCE [LARGE SCALE GENOMIC DNA]</scope>
    <source>
        <strain evidence="2">cv. Maze</strain>
        <tissue evidence="1">Seeds</tissue>
    </source>
</reference>
<comment type="caution">
    <text evidence="1">The sequence shown here is derived from an EMBL/GenBank/DDBJ whole genome shotgun (WGS) entry which is preliminary data.</text>
</comment>
<keyword evidence="2" id="KW-1185">Reference proteome</keyword>
<name>A0AAV8R2X3_ENSVE</name>
<evidence type="ECO:0000313" key="2">
    <source>
        <dbReference type="Proteomes" id="UP001222027"/>
    </source>
</evidence>
<accession>A0AAV8R2X3</accession>
<dbReference type="AlphaFoldDB" id="A0AAV8R2X3"/>
<organism evidence="1 2">
    <name type="scientific">Ensete ventricosum</name>
    <name type="common">Abyssinian banana</name>
    <name type="synonym">Musa ensete</name>
    <dbReference type="NCBI Taxonomy" id="4639"/>
    <lineage>
        <taxon>Eukaryota</taxon>
        <taxon>Viridiplantae</taxon>
        <taxon>Streptophyta</taxon>
        <taxon>Embryophyta</taxon>
        <taxon>Tracheophyta</taxon>
        <taxon>Spermatophyta</taxon>
        <taxon>Magnoliopsida</taxon>
        <taxon>Liliopsida</taxon>
        <taxon>Zingiberales</taxon>
        <taxon>Musaceae</taxon>
        <taxon>Ensete</taxon>
    </lineage>
</organism>
<dbReference type="EMBL" id="JAQQAF010000004">
    <property type="protein sequence ID" value="KAJ8490610.1"/>
    <property type="molecule type" value="Genomic_DNA"/>
</dbReference>